<evidence type="ECO:0000313" key="2">
    <source>
        <dbReference type="Proteomes" id="UP000326380"/>
    </source>
</evidence>
<dbReference type="Proteomes" id="UP000326380">
    <property type="component" value="Unassembled WGS sequence"/>
</dbReference>
<reference evidence="1 2" key="1">
    <citation type="submission" date="2019-09" db="EMBL/GenBank/DDBJ databases">
        <title>Genome sequence of Hymenobacter sp. M3.</title>
        <authorList>
            <person name="Srinivasan S."/>
        </authorList>
    </citation>
    <scope>NUCLEOTIDE SEQUENCE [LARGE SCALE GENOMIC DNA]</scope>
    <source>
        <strain evidence="1 2">M3</strain>
    </source>
</reference>
<dbReference type="EMBL" id="VTWU01000002">
    <property type="protein sequence ID" value="KAA9338310.1"/>
    <property type="molecule type" value="Genomic_DNA"/>
</dbReference>
<proteinExistence type="predicted"/>
<dbReference type="SUPFAM" id="SSF49742">
    <property type="entry name" value="PHM/PNGase F"/>
    <property type="match status" value="2"/>
</dbReference>
<dbReference type="Gene3D" id="2.60.120.310">
    <property type="entry name" value="Copper type II, ascorbate-dependent monooxygenase, N-terminal domain"/>
    <property type="match status" value="1"/>
</dbReference>
<organism evidence="1 2">
    <name type="scientific">Hymenobacter busanensis</name>
    <dbReference type="NCBI Taxonomy" id="2607656"/>
    <lineage>
        <taxon>Bacteria</taxon>
        <taxon>Pseudomonadati</taxon>
        <taxon>Bacteroidota</taxon>
        <taxon>Cytophagia</taxon>
        <taxon>Cytophagales</taxon>
        <taxon>Hymenobacteraceae</taxon>
        <taxon>Hymenobacter</taxon>
    </lineage>
</organism>
<evidence type="ECO:0000313" key="1">
    <source>
        <dbReference type="EMBL" id="KAA9338310.1"/>
    </source>
</evidence>
<gene>
    <name evidence="1" type="ORF">F0P96_05585</name>
</gene>
<dbReference type="Gene3D" id="2.60.120.230">
    <property type="match status" value="1"/>
</dbReference>
<accession>A0A7L5A2C7</accession>
<dbReference type="InterPro" id="IPR008977">
    <property type="entry name" value="PHM/PNGase_F_dom_sf"/>
</dbReference>
<dbReference type="GO" id="GO:0005507">
    <property type="term" value="F:copper ion binding"/>
    <property type="evidence" value="ECO:0007669"/>
    <property type="project" value="InterPro"/>
</dbReference>
<dbReference type="InterPro" id="IPR036939">
    <property type="entry name" value="Cu2_ascorb_mOase_N_sf"/>
</dbReference>
<dbReference type="InterPro" id="IPR014784">
    <property type="entry name" value="Cu2_ascorb_mOase-like_C"/>
</dbReference>
<dbReference type="GO" id="GO:0016715">
    <property type="term" value="F:oxidoreductase activity, acting on paired donors, with incorporation or reduction of molecular oxygen, reduced ascorbate as one donor, and incorporation of one atom of oxygen"/>
    <property type="evidence" value="ECO:0007669"/>
    <property type="project" value="InterPro"/>
</dbReference>
<sequence length="432" mass="48098">MSVLTRLLFLAAIMAWPLAGFSQGQAITYTQHIAPILQANCVPCHKPSGAAPFSLLTYRDAARRAKTIQVVTQARYMPPWKADSHYRSFANERRLTDGQIELIKKWAANGAPQGAVAKTTALAHAETKAPKPDLVLRPKEAYRIRGNNTENFVMFKIPVDLPADQPVRAIEFVPGNRRLLHHANYAIQAVDANTDIYRGSDYVLSDQFLTNLGEFQPLMADLVYYGGWIPGSSMQEFPSGVGFALPRRGVILLTVHYGGSAVDTSDWSAINVYFAAQPVKRVVQAVSIGSGGIGEITPPLIIPADSVKRFEVKLRTSTDLSLLYAWPHMHLLGKSYKAWATLPSGEDVPLVRIPAWDFRWQESYRFKQMLYLPKGSVITVQGVYDNTRKNPNNPFNPPQMIISGGLMESRSEMLNLILLFLPYQQGDERVTL</sequence>
<name>A0A7L5A2C7_9BACT</name>
<protein>
    <submittedName>
        <fullName evidence="1">Cytochrome c</fullName>
    </submittedName>
</protein>
<keyword evidence="2" id="KW-1185">Reference proteome</keyword>
<comment type="caution">
    <text evidence="1">The sequence shown here is derived from an EMBL/GenBank/DDBJ whole genome shotgun (WGS) entry which is preliminary data.</text>
</comment>
<dbReference type="AlphaFoldDB" id="A0A7L5A2C7"/>
<dbReference type="RefSeq" id="WP_151077834.1">
    <property type="nucleotide sequence ID" value="NZ_CP047647.1"/>
</dbReference>